<keyword evidence="5" id="KW-0566">Pantothenate biosynthesis</keyword>
<evidence type="ECO:0000313" key="8">
    <source>
        <dbReference type="EMBL" id="REI22871.1"/>
    </source>
</evidence>
<dbReference type="InterPro" id="IPR036291">
    <property type="entry name" value="NAD(P)-bd_dom_sf"/>
</dbReference>
<dbReference type="NCBIfam" id="TIGR00745">
    <property type="entry name" value="apbA_panE"/>
    <property type="match status" value="1"/>
</dbReference>
<comment type="function">
    <text evidence="5">Catalyzes the NADPH-dependent reduction of ketopantoate into pantoic acid.</text>
</comment>
<dbReference type="SUPFAM" id="SSF48179">
    <property type="entry name" value="6-phosphogluconate dehydrogenase C-terminal domain-like"/>
    <property type="match status" value="1"/>
</dbReference>
<dbReference type="FunFam" id="1.10.1040.10:FF:000017">
    <property type="entry name" value="2-dehydropantoate 2-reductase"/>
    <property type="match status" value="1"/>
</dbReference>
<evidence type="ECO:0000313" key="9">
    <source>
        <dbReference type="Proteomes" id="UP000256337"/>
    </source>
</evidence>
<evidence type="ECO:0000259" key="7">
    <source>
        <dbReference type="Pfam" id="PF08546"/>
    </source>
</evidence>
<dbReference type="GO" id="GO:0005737">
    <property type="term" value="C:cytoplasm"/>
    <property type="evidence" value="ECO:0007669"/>
    <property type="project" value="TreeGrafter"/>
</dbReference>
<evidence type="ECO:0000256" key="2">
    <source>
        <dbReference type="ARBA" id="ARBA00022857"/>
    </source>
</evidence>
<evidence type="ECO:0000256" key="1">
    <source>
        <dbReference type="ARBA" id="ARBA00007870"/>
    </source>
</evidence>
<dbReference type="GO" id="GO:0004616">
    <property type="term" value="F:phosphogluconate dehydrogenase (decarboxylating) activity"/>
    <property type="evidence" value="ECO:0007669"/>
    <property type="project" value="UniProtKB-EC"/>
</dbReference>
<keyword evidence="3 5" id="KW-0560">Oxidoreductase</keyword>
<comment type="caution">
    <text evidence="8">The sequence shown here is derived from an EMBL/GenBank/DDBJ whole genome shotgun (WGS) entry which is preliminary data.</text>
</comment>
<dbReference type="InterPro" id="IPR008927">
    <property type="entry name" value="6-PGluconate_DH-like_C_sf"/>
</dbReference>
<comment type="catalytic activity">
    <reaction evidence="4">
        <text>6-phospho-D-gluconate + NADP(+) = D-ribulose 5-phosphate + CO2 + NADPH</text>
        <dbReference type="Rhea" id="RHEA:10116"/>
        <dbReference type="ChEBI" id="CHEBI:16526"/>
        <dbReference type="ChEBI" id="CHEBI:57783"/>
        <dbReference type="ChEBI" id="CHEBI:58121"/>
        <dbReference type="ChEBI" id="CHEBI:58349"/>
        <dbReference type="ChEBI" id="CHEBI:58759"/>
        <dbReference type="EC" id="1.1.1.44"/>
    </reaction>
</comment>
<dbReference type="GO" id="GO:0015940">
    <property type="term" value="P:pantothenate biosynthetic process"/>
    <property type="evidence" value="ECO:0007669"/>
    <property type="project" value="UniProtKB-KW"/>
</dbReference>
<feature type="domain" description="Ketopantoate reductase N-terminal" evidence="6">
    <location>
        <begin position="4"/>
        <end position="135"/>
    </location>
</feature>
<dbReference type="Pfam" id="PF02558">
    <property type="entry name" value="ApbA"/>
    <property type="match status" value="1"/>
</dbReference>
<evidence type="ECO:0000256" key="4">
    <source>
        <dbReference type="ARBA" id="ARBA00048640"/>
    </source>
</evidence>
<dbReference type="InterPro" id="IPR013328">
    <property type="entry name" value="6PGD_dom2"/>
</dbReference>
<organism evidence="8 9">
    <name type="scientific">Staphylococcus felis</name>
    <dbReference type="NCBI Taxonomy" id="46127"/>
    <lineage>
        <taxon>Bacteria</taxon>
        <taxon>Bacillati</taxon>
        <taxon>Bacillota</taxon>
        <taxon>Bacilli</taxon>
        <taxon>Bacillales</taxon>
        <taxon>Staphylococcaceae</taxon>
        <taxon>Staphylococcus</taxon>
    </lineage>
</organism>
<dbReference type="Pfam" id="PF08546">
    <property type="entry name" value="ApbA_C"/>
    <property type="match status" value="1"/>
</dbReference>
<feature type="domain" description="Ketopantoate reductase C-terminal" evidence="7">
    <location>
        <begin position="159"/>
        <end position="278"/>
    </location>
</feature>
<dbReference type="PANTHER" id="PTHR21708">
    <property type="entry name" value="PROBABLE 2-DEHYDROPANTOATE 2-REDUCTASE"/>
    <property type="match status" value="1"/>
</dbReference>
<comment type="similarity">
    <text evidence="1 5">Belongs to the ketopantoate reductase family.</text>
</comment>
<evidence type="ECO:0000256" key="5">
    <source>
        <dbReference type="RuleBase" id="RU362068"/>
    </source>
</evidence>
<dbReference type="EMBL" id="QKYD01000077">
    <property type="protein sequence ID" value="REI22871.1"/>
    <property type="molecule type" value="Genomic_DNA"/>
</dbReference>
<protein>
    <recommendedName>
        <fullName evidence="5">2-dehydropantoate 2-reductase</fullName>
        <ecNumber evidence="5">1.1.1.169</ecNumber>
    </recommendedName>
    <alternativeName>
        <fullName evidence="5">Ketopantoate reductase</fullName>
    </alternativeName>
</protein>
<dbReference type="SUPFAM" id="SSF51735">
    <property type="entry name" value="NAD(P)-binding Rossmann-fold domains"/>
    <property type="match status" value="1"/>
</dbReference>
<gene>
    <name evidence="8" type="ORF">DOS76_04895</name>
</gene>
<accession>A0AAX1RVY2</accession>
<dbReference type="PANTHER" id="PTHR21708:SF26">
    <property type="entry name" value="2-DEHYDROPANTOATE 2-REDUCTASE"/>
    <property type="match status" value="1"/>
</dbReference>
<reference evidence="8 9" key="1">
    <citation type="journal article" date="2018" name="Vet. Microbiol.">
        <title>Characterisation of Staphylococcus felis isolated from cats using whole genome sequencing.</title>
        <authorList>
            <person name="Worthing K."/>
            <person name="Pang S."/>
            <person name="Trott D.J."/>
            <person name="Abraham S."/>
            <person name="Coombs G.W."/>
            <person name="Jordan D."/>
            <person name="McIntyre L."/>
            <person name="Davies M.R."/>
            <person name="Norris J."/>
        </authorList>
    </citation>
    <scope>NUCLEOTIDE SEQUENCE [LARGE SCALE GENOMIC DNA]</scope>
    <source>
        <strain evidence="8 9">F25</strain>
    </source>
</reference>
<name>A0AAX1RVY2_9STAP</name>
<evidence type="ECO:0000256" key="3">
    <source>
        <dbReference type="ARBA" id="ARBA00023002"/>
    </source>
</evidence>
<dbReference type="EC" id="1.1.1.169" evidence="5"/>
<sequence>MTKIAIIGAGAVGTSLAVALQKHSSVTLLGRHTTSITYEEAQTSKKQDVKVHALSSESGQFDVIWIAVKTYQLSHVIPHLNRIAHPNTIVILAQNGYGQLDQLASYRAYQAVVYISGQKKDNHVVHFRDQTIHIQRDTHTEQLAETLSHTELTLHLEENIEYKIWYKLLVNLGINTVTALGRDTARVLKHHEMHTLCRKLLIEGQHIAQAEGITFHSTLVDEIMAIYQGYPDEMGTSMYYDTINHQPLEVDAIQGYLYHRAQHHQIHTPYLETTYTLLTYQNKTQGC</sequence>
<comment type="catalytic activity">
    <reaction evidence="5">
        <text>(R)-pantoate + NADP(+) = 2-dehydropantoate + NADPH + H(+)</text>
        <dbReference type="Rhea" id="RHEA:16233"/>
        <dbReference type="ChEBI" id="CHEBI:11561"/>
        <dbReference type="ChEBI" id="CHEBI:15378"/>
        <dbReference type="ChEBI" id="CHEBI:15980"/>
        <dbReference type="ChEBI" id="CHEBI:57783"/>
        <dbReference type="ChEBI" id="CHEBI:58349"/>
        <dbReference type="EC" id="1.1.1.169"/>
    </reaction>
</comment>
<dbReference type="AlphaFoldDB" id="A0AAX1RVY2"/>
<evidence type="ECO:0000259" key="6">
    <source>
        <dbReference type="Pfam" id="PF02558"/>
    </source>
</evidence>
<dbReference type="InterPro" id="IPR003710">
    <property type="entry name" value="ApbA"/>
</dbReference>
<dbReference type="Gene3D" id="1.10.1040.10">
    <property type="entry name" value="N-(1-d-carboxylethyl)-l-norvaline Dehydrogenase, domain 2"/>
    <property type="match status" value="1"/>
</dbReference>
<dbReference type="Proteomes" id="UP000256337">
    <property type="component" value="Unassembled WGS sequence"/>
</dbReference>
<keyword evidence="2 5" id="KW-0521">NADP</keyword>
<dbReference type="InterPro" id="IPR051402">
    <property type="entry name" value="KPR-Related"/>
</dbReference>
<dbReference type="NCBIfam" id="NF009542">
    <property type="entry name" value="PRK12921.1-4"/>
    <property type="match status" value="1"/>
</dbReference>
<dbReference type="GO" id="GO:0008677">
    <property type="term" value="F:2-dehydropantoate 2-reductase activity"/>
    <property type="evidence" value="ECO:0007669"/>
    <property type="project" value="UniProtKB-EC"/>
</dbReference>
<proteinExistence type="inferred from homology"/>
<dbReference type="RefSeq" id="WP_115856593.1">
    <property type="nucleotide sequence ID" value="NZ_CAJUZR010000010.1"/>
</dbReference>
<dbReference type="Gene3D" id="3.40.50.720">
    <property type="entry name" value="NAD(P)-binding Rossmann-like Domain"/>
    <property type="match status" value="1"/>
</dbReference>
<dbReference type="InterPro" id="IPR013752">
    <property type="entry name" value="KPA_reductase"/>
</dbReference>
<comment type="pathway">
    <text evidence="5">Cofactor biosynthesis; (R)-pantothenate biosynthesis; (R)-pantoate from 3-methyl-2-oxobutanoate: step 2/2.</text>
</comment>
<dbReference type="InterPro" id="IPR013332">
    <property type="entry name" value="KPR_N"/>
</dbReference>